<dbReference type="PANTHER" id="PTHR47894">
    <property type="entry name" value="HTH-TYPE TRANSCRIPTIONAL REGULATOR GADX"/>
    <property type="match status" value="1"/>
</dbReference>
<protein>
    <submittedName>
        <fullName evidence="5">AraC family transcriptional regulator</fullName>
    </submittedName>
</protein>
<sequence>MQGIYVASDLGGLVLAYLDQHGIAAPSIRHRLSAWPAHAQMPMTMWWDLLESLQALLHEPALGLKIGACVQPEHTGVMAYLIMHCGTLGEALLRFQRYQKLLHNMSDVHLDSDGRVLKISWDADQGISTQLSNEVFMGGLITFVRSIVSMEANATFGPEAIHFTHDAPYPVAMFEALMGCRVLFGQPRVAIEIALPLLALPVNGQNPFLLELLEKQAEALLDESAKGDSFLESVQAICVEMLNSGVPTLEGVARRLNLSTRTLHRRLEDRGLNFNGMLRETRFRLAKHYLGDVRLDLNQIAFLLGYSEQSAFTRAFRGWAGVSPNRFRKRLG</sequence>
<evidence type="ECO:0000259" key="4">
    <source>
        <dbReference type="PROSITE" id="PS01124"/>
    </source>
</evidence>
<dbReference type="GO" id="GO:0005829">
    <property type="term" value="C:cytosol"/>
    <property type="evidence" value="ECO:0007669"/>
    <property type="project" value="TreeGrafter"/>
</dbReference>
<dbReference type="SUPFAM" id="SSF46689">
    <property type="entry name" value="Homeodomain-like"/>
    <property type="match status" value="1"/>
</dbReference>
<organism evidence="5 6">
    <name type="scientific">Fluviicoccus keumensis</name>
    <dbReference type="NCBI Taxonomy" id="1435465"/>
    <lineage>
        <taxon>Bacteria</taxon>
        <taxon>Pseudomonadati</taxon>
        <taxon>Pseudomonadota</taxon>
        <taxon>Gammaproteobacteria</taxon>
        <taxon>Moraxellales</taxon>
        <taxon>Moraxellaceae</taxon>
        <taxon>Fluviicoccus</taxon>
    </lineage>
</organism>
<dbReference type="RefSeq" id="WP_130410637.1">
    <property type="nucleotide sequence ID" value="NZ_SHKX01000010.1"/>
</dbReference>
<proteinExistence type="predicted"/>
<dbReference type="Gene3D" id="1.10.10.60">
    <property type="entry name" value="Homeodomain-like"/>
    <property type="match status" value="1"/>
</dbReference>
<gene>
    <name evidence="5" type="ORF">EV700_0351</name>
</gene>
<dbReference type="Pfam" id="PF12625">
    <property type="entry name" value="Arabinose_bd"/>
    <property type="match status" value="1"/>
</dbReference>
<dbReference type="InterPro" id="IPR009057">
    <property type="entry name" value="Homeodomain-like_sf"/>
</dbReference>
<dbReference type="GO" id="GO:0003700">
    <property type="term" value="F:DNA-binding transcription factor activity"/>
    <property type="evidence" value="ECO:0007669"/>
    <property type="project" value="InterPro"/>
</dbReference>
<dbReference type="PANTHER" id="PTHR47894:SF1">
    <property type="entry name" value="HTH-TYPE TRANSCRIPTIONAL REGULATOR VQSM"/>
    <property type="match status" value="1"/>
</dbReference>
<evidence type="ECO:0000313" key="6">
    <source>
        <dbReference type="Proteomes" id="UP000292423"/>
    </source>
</evidence>
<dbReference type="AlphaFoldDB" id="A0A4Q7ZA11"/>
<dbReference type="EMBL" id="SHKX01000010">
    <property type="protein sequence ID" value="RZU47390.1"/>
    <property type="molecule type" value="Genomic_DNA"/>
</dbReference>
<evidence type="ECO:0000313" key="5">
    <source>
        <dbReference type="EMBL" id="RZU47390.1"/>
    </source>
</evidence>
<comment type="caution">
    <text evidence="5">The sequence shown here is derived from an EMBL/GenBank/DDBJ whole genome shotgun (WGS) entry which is preliminary data.</text>
</comment>
<dbReference type="SMART" id="SM00342">
    <property type="entry name" value="HTH_ARAC"/>
    <property type="match status" value="1"/>
</dbReference>
<dbReference type="InterPro" id="IPR018060">
    <property type="entry name" value="HTH_AraC"/>
</dbReference>
<dbReference type="InterPro" id="IPR032687">
    <property type="entry name" value="AraC-type_N"/>
</dbReference>
<dbReference type="InterPro" id="IPR020449">
    <property type="entry name" value="Tscrpt_reg_AraC-type_HTH"/>
</dbReference>
<reference evidence="5 6" key="1">
    <citation type="submission" date="2019-02" db="EMBL/GenBank/DDBJ databases">
        <title>Genomic Encyclopedia of Type Strains, Phase IV (KMG-IV): sequencing the most valuable type-strain genomes for metagenomic binning, comparative biology and taxonomic classification.</title>
        <authorList>
            <person name="Goeker M."/>
        </authorList>
    </citation>
    <scope>NUCLEOTIDE SEQUENCE [LARGE SCALE GENOMIC DNA]</scope>
    <source>
        <strain evidence="5 6">DSM 105135</strain>
    </source>
</reference>
<name>A0A4Q7ZA11_9GAMM</name>
<dbReference type="OrthoDB" id="6506763at2"/>
<evidence type="ECO:0000256" key="1">
    <source>
        <dbReference type="ARBA" id="ARBA00023015"/>
    </source>
</evidence>
<evidence type="ECO:0000256" key="2">
    <source>
        <dbReference type="ARBA" id="ARBA00023125"/>
    </source>
</evidence>
<dbReference type="PRINTS" id="PR00032">
    <property type="entry name" value="HTHARAC"/>
</dbReference>
<dbReference type="Pfam" id="PF12833">
    <property type="entry name" value="HTH_18"/>
    <property type="match status" value="1"/>
</dbReference>
<accession>A0A4Q7ZA11</accession>
<dbReference type="GO" id="GO:0000976">
    <property type="term" value="F:transcription cis-regulatory region binding"/>
    <property type="evidence" value="ECO:0007669"/>
    <property type="project" value="TreeGrafter"/>
</dbReference>
<feature type="domain" description="HTH araC/xylS-type" evidence="4">
    <location>
        <begin position="232"/>
        <end position="330"/>
    </location>
</feature>
<keyword evidence="6" id="KW-1185">Reference proteome</keyword>
<keyword evidence="2" id="KW-0238">DNA-binding</keyword>
<evidence type="ECO:0000256" key="3">
    <source>
        <dbReference type="ARBA" id="ARBA00023163"/>
    </source>
</evidence>
<dbReference type="PROSITE" id="PS01124">
    <property type="entry name" value="HTH_ARAC_FAMILY_2"/>
    <property type="match status" value="1"/>
</dbReference>
<dbReference type="Proteomes" id="UP000292423">
    <property type="component" value="Unassembled WGS sequence"/>
</dbReference>
<keyword evidence="1" id="KW-0805">Transcription regulation</keyword>
<keyword evidence="3" id="KW-0804">Transcription</keyword>